<protein>
    <submittedName>
        <fullName evidence="2">Uncharacterized protein</fullName>
    </submittedName>
</protein>
<feature type="region of interest" description="Disordered" evidence="1">
    <location>
        <begin position="91"/>
        <end position="125"/>
    </location>
</feature>
<evidence type="ECO:0000313" key="2">
    <source>
        <dbReference type="EMBL" id="KAJ7636693.1"/>
    </source>
</evidence>
<evidence type="ECO:0000313" key="3">
    <source>
        <dbReference type="Proteomes" id="UP001221142"/>
    </source>
</evidence>
<accession>A0AAD7C1U8</accession>
<feature type="region of interest" description="Disordered" evidence="1">
    <location>
        <begin position="32"/>
        <end position="66"/>
    </location>
</feature>
<evidence type="ECO:0000256" key="1">
    <source>
        <dbReference type="SAM" id="MobiDB-lite"/>
    </source>
</evidence>
<sequence length="182" mass="20166">MIQSRHSERPARARTAPLTADLAVVPLVTRRDDPRFASHPPRVIADPMEYEAEGPPERPPTPPRAGYHFLPDLRKADAIFFAQSLQRLQQESGRSYVDPTAVKPPSTADVEMEEEKADSGSEGDSIISFPRRVPSLHLSLVHLGLKNEVTGSISNLVLSLSLPLNPFAAQIIKAFWESNRRV</sequence>
<organism evidence="2 3">
    <name type="scientific">Roridomyces roridus</name>
    <dbReference type="NCBI Taxonomy" id="1738132"/>
    <lineage>
        <taxon>Eukaryota</taxon>
        <taxon>Fungi</taxon>
        <taxon>Dikarya</taxon>
        <taxon>Basidiomycota</taxon>
        <taxon>Agaricomycotina</taxon>
        <taxon>Agaricomycetes</taxon>
        <taxon>Agaricomycetidae</taxon>
        <taxon>Agaricales</taxon>
        <taxon>Marasmiineae</taxon>
        <taxon>Mycenaceae</taxon>
        <taxon>Roridomyces</taxon>
    </lineage>
</organism>
<comment type="caution">
    <text evidence="2">The sequence shown here is derived from an EMBL/GenBank/DDBJ whole genome shotgun (WGS) entry which is preliminary data.</text>
</comment>
<dbReference type="EMBL" id="JARKIF010000006">
    <property type="protein sequence ID" value="KAJ7636693.1"/>
    <property type="molecule type" value="Genomic_DNA"/>
</dbReference>
<proteinExistence type="predicted"/>
<gene>
    <name evidence="2" type="ORF">FB45DRAFT_1024794</name>
</gene>
<keyword evidence="3" id="KW-1185">Reference proteome</keyword>
<reference evidence="2" key="1">
    <citation type="submission" date="2023-03" db="EMBL/GenBank/DDBJ databases">
        <title>Massive genome expansion in bonnet fungi (Mycena s.s.) driven by repeated elements and novel gene families across ecological guilds.</title>
        <authorList>
            <consortium name="Lawrence Berkeley National Laboratory"/>
            <person name="Harder C.B."/>
            <person name="Miyauchi S."/>
            <person name="Viragh M."/>
            <person name="Kuo A."/>
            <person name="Thoen E."/>
            <person name="Andreopoulos B."/>
            <person name="Lu D."/>
            <person name="Skrede I."/>
            <person name="Drula E."/>
            <person name="Henrissat B."/>
            <person name="Morin E."/>
            <person name="Kohler A."/>
            <person name="Barry K."/>
            <person name="LaButti K."/>
            <person name="Morin E."/>
            <person name="Salamov A."/>
            <person name="Lipzen A."/>
            <person name="Mereny Z."/>
            <person name="Hegedus B."/>
            <person name="Baldrian P."/>
            <person name="Stursova M."/>
            <person name="Weitz H."/>
            <person name="Taylor A."/>
            <person name="Grigoriev I.V."/>
            <person name="Nagy L.G."/>
            <person name="Martin F."/>
            <person name="Kauserud H."/>
        </authorList>
    </citation>
    <scope>NUCLEOTIDE SEQUENCE</scope>
    <source>
        <strain evidence="2">9284</strain>
    </source>
</reference>
<dbReference type="Proteomes" id="UP001221142">
    <property type="component" value="Unassembled WGS sequence"/>
</dbReference>
<name>A0AAD7C1U8_9AGAR</name>
<dbReference type="AlphaFoldDB" id="A0AAD7C1U8"/>